<keyword evidence="2" id="KW-1185">Reference proteome</keyword>
<dbReference type="Proteomes" id="UP001162483">
    <property type="component" value="Unassembled WGS sequence"/>
</dbReference>
<gene>
    <name evidence="1" type="ORF">SPARVUS_LOCUS3449700</name>
</gene>
<sequence length="61" mass="6681">HLAQCSQASIVLLATAKLRHIHRISRQRSVIRHSREHISTALESGGSVAELLLFPVASTLL</sequence>
<evidence type="ECO:0000313" key="2">
    <source>
        <dbReference type="Proteomes" id="UP001162483"/>
    </source>
</evidence>
<reference evidence="1" key="1">
    <citation type="submission" date="2023-05" db="EMBL/GenBank/DDBJ databases">
        <authorList>
            <person name="Stuckert A."/>
        </authorList>
    </citation>
    <scope>NUCLEOTIDE SEQUENCE</scope>
</reference>
<accession>A0ABN9BRA3</accession>
<comment type="caution">
    <text evidence="1">The sequence shown here is derived from an EMBL/GenBank/DDBJ whole genome shotgun (WGS) entry which is preliminary data.</text>
</comment>
<name>A0ABN9BRA3_9NEOB</name>
<organism evidence="1 2">
    <name type="scientific">Staurois parvus</name>
    <dbReference type="NCBI Taxonomy" id="386267"/>
    <lineage>
        <taxon>Eukaryota</taxon>
        <taxon>Metazoa</taxon>
        <taxon>Chordata</taxon>
        <taxon>Craniata</taxon>
        <taxon>Vertebrata</taxon>
        <taxon>Euteleostomi</taxon>
        <taxon>Amphibia</taxon>
        <taxon>Batrachia</taxon>
        <taxon>Anura</taxon>
        <taxon>Neobatrachia</taxon>
        <taxon>Ranoidea</taxon>
        <taxon>Ranidae</taxon>
        <taxon>Staurois</taxon>
    </lineage>
</organism>
<proteinExistence type="predicted"/>
<evidence type="ECO:0000313" key="1">
    <source>
        <dbReference type="EMBL" id="CAI9550069.1"/>
    </source>
</evidence>
<protein>
    <submittedName>
        <fullName evidence="1">Uncharacterized protein</fullName>
    </submittedName>
</protein>
<dbReference type="EMBL" id="CATNWA010005450">
    <property type="protein sequence ID" value="CAI9550069.1"/>
    <property type="molecule type" value="Genomic_DNA"/>
</dbReference>
<feature type="non-terminal residue" evidence="1">
    <location>
        <position position="1"/>
    </location>
</feature>